<dbReference type="Pfam" id="PF13349">
    <property type="entry name" value="DUF4097"/>
    <property type="match status" value="1"/>
</dbReference>
<evidence type="ECO:0000313" key="4">
    <source>
        <dbReference type="EMBL" id="KAB7837196.1"/>
    </source>
</evidence>
<comment type="caution">
    <text evidence="4">The sequence shown here is derived from an EMBL/GenBank/DDBJ whole genome shotgun (WGS) entry which is preliminary data.</text>
</comment>
<dbReference type="PROSITE" id="PS51257">
    <property type="entry name" value="PROKAR_LIPOPROTEIN"/>
    <property type="match status" value="1"/>
</dbReference>
<feature type="signal peptide" evidence="2">
    <location>
        <begin position="1"/>
        <end position="24"/>
    </location>
</feature>
<proteinExistence type="predicted"/>
<dbReference type="Proteomes" id="UP000327000">
    <property type="component" value="Unassembled WGS sequence"/>
</dbReference>
<dbReference type="OrthoDB" id="4331847at2"/>
<evidence type="ECO:0000259" key="3">
    <source>
        <dbReference type="Pfam" id="PF13349"/>
    </source>
</evidence>
<evidence type="ECO:0000313" key="5">
    <source>
        <dbReference type="Proteomes" id="UP000327000"/>
    </source>
</evidence>
<feature type="region of interest" description="Disordered" evidence="1">
    <location>
        <begin position="150"/>
        <end position="169"/>
    </location>
</feature>
<keyword evidence="2" id="KW-0732">Signal</keyword>
<reference evidence="4 5" key="1">
    <citation type="journal article" date="2019" name="Microb. Cell Fact.">
        <title>Exploring novel herbicidin analogues by transcriptional regulator overexpression and MS/MS molecular networking.</title>
        <authorList>
            <person name="Shi Y."/>
            <person name="Gu R."/>
            <person name="Li Y."/>
            <person name="Wang X."/>
            <person name="Ren W."/>
            <person name="Li X."/>
            <person name="Wang L."/>
            <person name="Xie Y."/>
            <person name="Hong B."/>
        </authorList>
    </citation>
    <scope>NUCLEOTIDE SEQUENCE [LARGE SCALE GENOMIC DNA]</scope>
    <source>
        <strain evidence="4 5">US-43</strain>
    </source>
</reference>
<feature type="chain" id="PRO_5038598744" evidence="2">
    <location>
        <begin position="25"/>
        <end position="244"/>
    </location>
</feature>
<organism evidence="4 5">
    <name type="scientific">Streptomyces mobaraensis</name>
    <name type="common">Streptoverticillium mobaraense</name>
    <dbReference type="NCBI Taxonomy" id="35621"/>
    <lineage>
        <taxon>Bacteria</taxon>
        <taxon>Bacillati</taxon>
        <taxon>Actinomycetota</taxon>
        <taxon>Actinomycetes</taxon>
        <taxon>Kitasatosporales</taxon>
        <taxon>Streptomycetaceae</taxon>
        <taxon>Streptomyces</taxon>
    </lineage>
</organism>
<accession>A0A5N5W390</accession>
<protein>
    <submittedName>
        <fullName evidence="4">DUF4097 domain-containing protein</fullName>
    </submittedName>
</protein>
<dbReference type="RefSeq" id="WP_152264846.1">
    <property type="nucleotide sequence ID" value="NZ_VOKX01000097.1"/>
</dbReference>
<keyword evidence="5" id="KW-1185">Reference proteome</keyword>
<feature type="domain" description="DUF4097" evidence="3">
    <location>
        <begin position="117"/>
        <end position="241"/>
    </location>
</feature>
<evidence type="ECO:0000256" key="1">
    <source>
        <dbReference type="SAM" id="MobiDB-lite"/>
    </source>
</evidence>
<sequence length="244" mass="24528">MRSRLRPIAAALLTAAAAVGALSACDLGPMKKSEDDATVSRKISAIRIDGDSGAITLHGKPGTTGAELHRTVRYRDDRPDGPTYRVENGVLVLGGCGEDCSVEYEATVPAGIPVSGETSSGSIDLTGVGATHVKSSSGAIELTDLAGPADVESTSGEVTGHDLGTGPVKAKATSGALNLTLASPQDVEAETSSGSLTVTAPGGPYRVTADTDSGSRNISVPQSPSAPHHLDLTTSSGALKVRNG</sequence>
<dbReference type="AlphaFoldDB" id="A0A5N5W390"/>
<dbReference type="InterPro" id="IPR025164">
    <property type="entry name" value="Toastrack_DUF4097"/>
</dbReference>
<dbReference type="EMBL" id="VOKX01000097">
    <property type="protein sequence ID" value="KAB7837196.1"/>
    <property type="molecule type" value="Genomic_DNA"/>
</dbReference>
<gene>
    <name evidence="4" type="ORF">FRZ00_23420</name>
</gene>
<feature type="region of interest" description="Disordered" evidence="1">
    <location>
        <begin position="185"/>
        <end position="215"/>
    </location>
</feature>
<evidence type="ECO:0000256" key="2">
    <source>
        <dbReference type="SAM" id="SignalP"/>
    </source>
</evidence>
<name>A0A5N5W390_STRMB</name>